<protein>
    <submittedName>
        <fullName evidence="2">Uncharacterized protein</fullName>
    </submittedName>
</protein>
<reference evidence="2 3" key="1">
    <citation type="submission" date="2018-03" db="EMBL/GenBank/DDBJ databases">
        <title>The draft genome of Mesorhizobium soli JCM 19897.</title>
        <authorList>
            <person name="Li L."/>
            <person name="Liu L."/>
            <person name="Liang L."/>
            <person name="Wang T."/>
            <person name="Zhang X."/>
        </authorList>
    </citation>
    <scope>NUCLEOTIDE SEQUENCE [LARGE SCALE GENOMIC DNA]</scope>
    <source>
        <strain evidence="2 3">JCM 19897</strain>
    </source>
</reference>
<dbReference type="EMBL" id="PXYL01000014">
    <property type="protein sequence ID" value="PSJ57407.1"/>
    <property type="molecule type" value="Genomic_DNA"/>
</dbReference>
<keyword evidence="3" id="KW-1185">Reference proteome</keyword>
<dbReference type="AlphaFoldDB" id="A0A2P7S4L0"/>
<sequence>MPNALVAKLLGHDQTAPRHSICCLQPLRWRVSLHPYPPGASRAFRTLPGSPTTAQQPSEFRIIQQDEQNIQQNEHSVQNYQQQQEQYRNQDRQNMMPRGSETPNVETPFGH</sequence>
<evidence type="ECO:0000256" key="1">
    <source>
        <dbReference type="SAM" id="MobiDB-lite"/>
    </source>
</evidence>
<name>A0A2P7S4L0_9HYPH</name>
<feature type="compositionally biased region" description="Low complexity" evidence="1">
    <location>
        <begin position="69"/>
        <end position="87"/>
    </location>
</feature>
<dbReference type="Proteomes" id="UP000240653">
    <property type="component" value="Unassembled WGS sequence"/>
</dbReference>
<comment type="caution">
    <text evidence="2">The sequence shown here is derived from an EMBL/GenBank/DDBJ whole genome shotgun (WGS) entry which is preliminary data.</text>
</comment>
<gene>
    <name evidence="2" type="ORF">C7I85_22750</name>
</gene>
<evidence type="ECO:0000313" key="3">
    <source>
        <dbReference type="Proteomes" id="UP000240653"/>
    </source>
</evidence>
<accession>A0A2P7S4L0</accession>
<evidence type="ECO:0000313" key="2">
    <source>
        <dbReference type="EMBL" id="PSJ57407.1"/>
    </source>
</evidence>
<organism evidence="2 3">
    <name type="scientific">Pseudaminobacter soli</name>
    <name type="common">ex Li et al. 2025</name>
    <dbReference type="NCBI Taxonomy" id="1295366"/>
    <lineage>
        <taxon>Bacteria</taxon>
        <taxon>Pseudomonadati</taxon>
        <taxon>Pseudomonadota</taxon>
        <taxon>Alphaproteobacteria</taxon>
        <taxon>Hyphomicrobiales</taxon>
        <taxon>Phyllobacteriaceae</taxon>
        <taxon>Pseudaminobacter</taxon>
    </lineage>
</organism>
<feature type="region of interest" description="Disordered" evidence="1">
    <location>
        <begin position="69"/>
        <end position="111"/>
    </location>
</feature>
<proteinExistence type="predicted"/>